<feature type="domain" description="Iron-binding zinc finger CDGSH type" evidence="5">
    <location>
        <begin position="15"/>
        <end position="62"/>
    </location>
</feature>
<evidence type="ECO:0000256" key="1">
    <source>
        <dbReference type="ARBA" id="ARBA00022714"/>
    </source>
</evidence>
<evidence type="ECO:0000256" key="3">
    <source>
        <dbReference type="ARBA" id="ARBA00023004"/>
    </source>
</evidence>
<reference evidence="6 7" key="1">
    <citation type="submission" date="2020-01" db="EMBL/GenBank/DDBJ databases">
        <authorList>
            <person name="Kim M.K."/>
        </authorList>
    </citation>
    <scope>NUCLEOTIDE SEQUENCE [LARGE SCALE GENOMIC DNA]</scope>
    <source>
        <strain evidence="6 7">172606-1</strain>
    </source>
</reference>
<dbReference type="KEGG" id="rhoz:GXP67_14265"/>
<organism evidence="6 7">
    <name type="scientific">Rhodocytophaga rosea</name>
    <dbReference type="NCBI Taxonomy" id="2704465"/>
    <lineage>
        <taxon>Bacteria</taxon>
        <taxon>Pseudomonadati</taxon>
        <taxon>Bacteroidota</taxon>
        <taxon>Cytophagia</taxon>
        <taxon>Cytophagales</taxon>
        <taxon>Rhodocytophagaceae</taxon>
        <taxon>Rhodocytophaga</taxon>
    </lineage>
</organism>
<keyword evidence="3" id="KW-0408">Iron</keyword>
<dbReference type="EMBL" id="CP048222">
    <property type="protein sequence ID" value="QHT67712.1"/>
    <property type="molecule type" value="Genomic_DNA"/>
</dbReference>
<evidence type="ECO:0000313" key="7">
    <source>
        <dbReference type="Proteomes" id="UP000480178"/>
    </source>
</evidence>
<dbReference type="InterPro" id="IPR042216">
    <property type="entry name" value="MitoNEET_CISD"/>
</dbReference>
<dbReference type="SMART" id="SM00704">
    <property type="entry name" value="ZnF_CDGSH"/>
    <property type="match status" value="1"/>
</dbReference>
<keyword evidence="1" id="KW-0001">2Fe-2S</keyword>
<protein>
    <submittedName>
        <fullName evidence="6">CDGSH iron-sulfur domain-containing protein</fullName>
    </submittedName>
</protein>
<dbReference type="Gene3D" id="3.40.5.90">
    <property type="entry name" value="CDGSH iron-sulfur domain, mitoNEET-type"/>
    <property type="match status" value="1"/>
</dbReference>
<keyword evidence="4" id="KW-0411">Iron-sulfur</keyword>
<dbReference type="GO" id="GO:0005737">
    <property type="term" value="C:cytoplasm"/>
    <property type="evidence" value="ECO:0007669"/>
    <property type="project" value="UniProtKB-ARBA"/>
</dbReference>
<gene>
    <name evidence="6" type="ORF">GXP67_14265</name>
</gene>
<evidence type="ECO:0000259" key="5">
    <source>
        <dbReference type="SMART" id="SM00704"/>
    </source>
</evidence>
<dbReference type="Proteomes" id="UP000480178">
    <property type="component" value="Chromosome"/>
</dbReference>
<dbReference type="RefSeq" id="WP_162443735.1">
    <property type="nucleotide sequence ID" value="NZ_CP048222.1"/>
</dbReference>
<dbReference type="AlphaFoldDB" id="A0A6C0GJ71"/>
<dbReference type="Pfam" id="PF09360">
    <property type="entry name" value="zf-CDGSH"/>
    <property type="match status" value="1"/>
</dbReference>
<evidence type="ECO:0000256" key="2">
    <source>
        <dbReference type="ARBA" id="ARBA00022723"/>
    </source>
</evidence>
<evidence type="ECO:0000313" key="6">
    <source>
        <dbReference type="EMBL" id="QHT67712.1"/>
    </source>
</evidence>
<keyword evidence="2" id="KW-0479">Metal-binding</keyword>
<proteinExistence type="predicted"/>
<dbReference type="GO" id="GO:0051537">
    <property type="term" value="F:2 iron, 2 sulfur cluster binding"/>
    <property type="evidence" value="ECO:0007669"/>
    <property type="project" value="UniProtKB-KW"/>
</dbReference>
<dbReference type="GO" id="GO:0046872">
    <property type="term" value="F:metal ion binding"/>
    <property type="evidence" value="ECO:0007669"/>
    <property type="project" value="UniProtKB-KW"/>
</dbReference>
<dbReference type="InterPro" id="IPR018967">
    <property type="entry name" value="FeS-contain_CDGSH-typ"/>
</dbReference>
<name>A0A6C0GJ71_9BACT</name>
<keyword evidence="7" id="KW-1185">Reference proteome</keyword>
<sequence>MPTTKITVNDNGSLKIEGEFEIVDKNGQPYGLGGRTLVSLCRCGMSKNKPFCDGSHKGHFEHNAVAFDLPPKKV</sequence>
<evidence type="ECO:0000256" key="4">
    <source>
        <dbReference type="ARBA" id="ARBA00023014"/>
    </source>
</evidence>
<accession>A0A6C0GJ71</accession>